<dbReference type="PROSITE" id="PS51257">
    <property type="entry name" value="PROKAR_LIPOPROTEIN"/>
    <property type="match status" value="1"/>
</dbReference>
<accession>A0ABD0XY13</accession>
<evidence type="ECO:0000313" key="2">
    <source>
        <dbReference type="Proteomes" id="UP001558652"/>
    </source>
</evidence>
<reference evidence="1 2" key="1">
    <citation type="submission" date="2024-07" db="EMBL/GenBank/DDBJ databases">
        <title>Chromosome-level genome assembly of the water stick insect Ranatra chinensis (Heteroptera: Nepidae).</title>
        <authorList>
            <person name="Liu X."/>
        </authorList>
    </citation>
    <scope>NUCLEOTIDE SEQUENCE [LARGE SCALE GENOMIC DNA]</scope>
    <source>
        <strain evidence="1">Cailab_2021Rc</strain>
        <tissue evidence="1">Muscle</tissue>
    </source>
</reference>
<dbReference type="EMBL" id="JBFDAA010000018">
    <property type="protein sequence ID" value="KAL1116147.1"/>
    <property type="molecule type" value="Genomic_DNA"/>
</dbReference>
<evidence type="ECO:0000313" key="1">
    <source>
        <dbReference type="EMBL" id="KAL1116147.1"/>
    </source>
</evidence>
<proteinExistence type="predicted"/>
<name>A0ABD0XY13_9HEMI</name>
<sequence length="216" mass="24167">MYKYCADQERRLQSRKMALLLQFIVLLVGSACLATGRVMVINDAMDKALEAYAKRAIETGTNVVSLADFTLMGVSGEGVTAGDLSTTTRVGDALLVEVSPGEHIFAASTTIKVLWERVDNYTIAGYSFPAKFTMENSLYTMRARISRPKGSPCSTHWELYRADDFGKVTMMAPRPEFDGKDITDIWRKVVKPYINNLYSSEAYLEFLNKNVDLCIE</sequence>
<keyword evidence="2" id="KW-1185">Reference proteome</keyword>
<dbReference type="AlphaFoldDB" id="A0ABD0XY13"/>
<comment type="caution">
    <text evidence="1">The sequence shown here is derived from an EMBL/GenBank/DDBJ whole genome shotgun (WGS) entry which is preliminary data.</text>
</comment>
<dbReference type="Proteomes" id="UP001558652">
    <property type="component" value="Unassembled WGS sequence"/>
</dbReference>
<gene>
    <name evidence="1" type="ORF">AAG570_005642</name>
</gene>
<protein>
    <submittedName>
        <fullName evidence="1">Uncharacterized protein</fullName>
    </submittedName>
</protein>
<organism evidence="1 2">
    <name type="scientific">Ranatra chinensis</name>
    <dbReference type="NCBI Taxonomy" id="642074"/>
    <lineage>
        <taxon>Eukaryota</taxon>
        <taxon>Metazoa</taxon>
        <taxon>Ecdysozoa</taxon>
        <taxon>Arthropoda</taxon>
        <taxon>Hexapoda</taxon>
        <taxon>Insecta</taxon>
        <taxon>Pterygota</taxon>
        <taxon>Neoptera</taxon>
        <taxon>Paraneoptera</taxon>
        <taxon>Hemiptera</taxon>
        <taxon>Heteroptera</taxon>
        <taxon>Panheteroptera</taxon>
        <taxon>Nepomorpha</taxon>
        <taxon>Nepidae</taxon>
        <taxon>Ranatrinae</taxon>
        <taxon>Ranatra</taxon>
    </lineage>
</organism>